<reference evidence="2" key="1">
    <citation type="submission" date="2020-05" db="EMBL/GenBank/DDBJ databases">
        <title>Mycena genomes resolve the evolution of fungal bioluminescence.</title>
        <authorList>
            <person name="Tsai I.J."/>
        </authorList>
    </citation>
    <scope>NUCLEOTIDE SEQUENCE</scope>
    <source>
        <strain evidence="2">171206Taipei</strain>
    </source>
</reference>
<feature type="compositionally biased region" description="Low complexity" evidence="1">
    <location>
        <begin position="309"/>
        <end position="330"/>
    </location>
</feature>
<dbReference type="GeneID" id="59349034"/>
<proteinExistence type="predicted"/>
<feature type="region of interest" description="Disordered" evidence="1">
    <location>
        <begin position="178"/>
        <end position="208"/>
    </location>
</feature>
<sequence length="437" mass="47893">MTTTVLKHSIRHLAAIAQDAINECKSSWGPIRPFPTLDATAWKLFSDIKALMTFKDRGLSITDKLLGELLNAIEPCFAEREALEKALLSSVTIKNILVHAGNDPDSLHPWPQDAGPKPSILVSWAIYVGANTMLNPRLNSDAQLRLYFQHSFAFLITTASQAVRNVIIPEIPHIPSAIESQQPIKRTPEKTLPKNPSSSSPSTPIRAGRYNDVLNTTQLPIMLPPLRFTFDTSIKLAPALASPKTFESRLGAFACLIRKIPPPESVFPLSPLGSQPSLASIAAPFASTLPVNFKSTRTRSRSRPRPRTTKPSFGRPRHLSPPSRLPLGRSHWIDFRRPNSLVRSWPPRNQPIKATPPAKRQRVLEPAPPSRPATTTETAEAAVLPQPCKQGELTGASTIPAAFDSRVVSGESGLNFDYVHQTSAAAKRSWIEAMLAS</sequence>
<feature type="region of interest" description="Disordered" evidence="1">
    <location>
        <begin position="292"/>
        <end position="330"/>
    </location>
</feature>
<feature type="compositionally biased region" description="Basic residues" evidence="1">
    <location>
        <begin position="296"/>
        <end position="308"/>
    </location>
</feature>
<accession>A0A8H6W056</accession>
<comment type="caution">
    <text evidence="2">The sequence shown here is derived from an EMBL/GenBank/DDBJ whole genome shotgun (WGS) entry which is preliminary data.</text>
</comment>
<name>A0A8H6W056_9AGAR</name>
<keyword evidence="3" id="KW-1185">Reference proteome</keyword>
<dbReference type="OrthoDB" id="3069461at2759"/>
<protein>
    <submittedName>
        <fullName evidence="2">Uncharacterized protein</fullName>
    </submittedName>
</protein>
<organism evidence="2 3">
    <name type="scientific">Mycena indigotica</name>
    <dbReference type="NCBI Taxonomy" id="2126181"/>
    <lineage>
        <taxon>Eukaryota</taxon>
        <taxon>Fungi</taxon>
        <taxon>Dikarya</taxon>
        <taxon>Basidiomycota</taxon>
        <taxon>Agaricomycotina</taxon>
        <taxon>Agaricomycetes</taxon>
        <taxon>Agaricomycetidae</taxon>
        <taxon>Agaricales</taxon>
        <taxon>Marasmiineae</taxon>
        <taxon>Mycenaceae</taxon>
        <taxon>Mycena</taxon>
    </lineage>
</organism>
<evidence type="ECO:0000256" key="1">
    <source>
        <dbReference type="SAM" id="MobiDB-lite"/>
    </source>
</evidence>
<dbReference type="EMBL" id="JACAZF010000009">
    <property type="protein sequence ID" value="KAF7294549.1"/>
    <property type="molecule type" value="Genomic_DNA"/>
</dbReference>
<gene>
    <name evidence="2" type="ORF">MIND_00991400</name>
</gene>
<dbReference type="RefSeq" id="XP_037215912.1">
    <property type="nucleotide sequence ID" value="XM_037366518.1"/>
</dbReference>
<evidence type="ECO:0000313" key="3">
    <source>
        <dbReference type="Proteomes" id="UP000636479"/>
    </source>
</evidence>
<dbReference type="Proteomes" id="UP000636479">
    <property type="component" value="Unassembled WGS sequence"/>
</dbReference>
<dbReference type="AlphaFoldDB" id="A0A8H6W056"/>
<evidence type="ECO:0000313" key="2">
    <source>
        <dbReference type="EMBL" id="KAF7294549.1"/>
    </source>
</evidence>
<feature type="region of interest" description="Disordered" evidence="1">
    <location>
        <begin position="343"/>
        <end position="377"/>
    </location>
</feature>